<dbReference type="InterPro" id="IPR036803">
    <property type="entry name" value="Porphobilinogen_deaminase_C_sf"/>
</dbReference>
<evidence type="ECO:0000256" key="3">
    <source>
        <dbReference type="ARBA" id="ARBA00004735"/>
    </source>
</evidence>
<protein>
    <recommendedName>
        <fullName evidence="5">hydroxymethylbilane synthase</fullName>
        <ecNumber evidence="5">2.5.1.61</ecNumber>
    </recommendedName>
    <alternativeName>
        <fullName evidence="8">Hydroxymethylbilane synthase</fullName>
    </alternativeName>
</protein>
<dbReference type="Pfam" id="PF01379">
    <property type="entry name" value="Porphobil_deam"/>
    <property type="match status" value="1"/>
</dbReference>
<comment type="similarity">
    <text evidence="4">Belongs to the HMBS family.</text>
</comment>
<name>A0AAV9I432_9RHOD</name>
<evidence type="ECO:0000256" key="5">
    <source>
        <dbReference type="ARBA" id="ARBA00012655"/>
    </source>
</evidence>
<keyword evidence="12" id="KW-1185">Reference proteome</keyword>
<evidence type="ECO:0000256" key="7">
    <source>
        <dbReference type="ARBA" id="ARBA00023244"/>
    </source>
</evidence>
<dbReference type="Pfam" id="PF03900">
    <property type="entry name" value="Porphobil_deamC"/>
    <property type="match status" value="1"/>
</dbReference>
<dbReference type="SUPFAM" id="SSF54782">
    <property type="entry name" value="Porphobilinogen deaminase (hydroxymethylbilane synthase), C-terminal domain"/>
    <property type="match status" value="1"/>
</dbReference>
<evidence type="ECO:0000256" key="1">
    <source>
        <dbReference type="ARBA" id="ARBA00001916"/>
    </source>
</evidence>
<evidence type="ECO:0000259" key="10">
    <source>
        <dbReference type="Pfam" id="PF03900"/>
    </source>
</evidence>
<accession>A0AAV9I432</accession>
<dbReference type="PANTHER" id="PTHR11557">
    <property type="entry name" value="PORPHOBILINOGEN DEAMINASE"/>
    <property type="match status" value="1"/>
</dbReference>
<dbReference type="SUPFAM" id="SSF53850">
    <property type="entry name" value="Periplasmic binding protein-like II"/>
    <property type="match status" value="1"/>
</dbReference>
<sequence length="382" mass="42462">MLFVSTCGLIMDNRKGACRVCCKRVSSVEWHLRHRERVAKRNQTEYRQFHNILRWTIAASLGNNRSDNKQHLVLGTRGSPLALAQANQVKSCLEKLAVSLDVPLQVEIKIINTTGDKVLDRSLADIGGKGLFTKEIDLAQLRGEVDIAVHSLKDVPTWLPSGIILGAVLPREDTRDVFLSFDSNSLADLPKGAVVGSASLRRQAQILAKYPHLKVVNFRGNLQTRLKKLEQRQVDATLLALAGMRRLGLEYPFAHILSFEEMLPAVAQGAIGVTIREDDQVAHHWVSQLEDTNSRICVDCERSFLSALDGSCRTPIAGQAWITPENKLHFRGLVAYPDGSSMVETSKIGEPANNKEIGRQVGEELRNKIGEKYFDQLRVAQS</sequence>
<evidence type="ECO:0000256" key="2">
    <source>
        <dbReference type="ARBA" id="ARBA00002869"/>
    </source>
</evidence>
<dbReference type="FunFam" id="3.40.190.10:FF:000004">
    <property type="entry name" value="Porphobilinogen deaminase"/>
    <property type="match status" value="1"/>
</dbReference>
<organism evidence="11 12">
    <name type="scientific">Galdieria yellowstonensis</name>
    <dbReference type="NCBI Taxonomy" id="3028027"/>
    <lineage>
        <taxon>Eukaryota</taxon>
        <taxon>Rhodophyta</taxon>
        <taxon>Bangiophyceae</taxon>
        <taxon>Galdieriales</taxon>
        <taxon>Galdieriaceae</taxon>
        <taxon>Galdieria</taxon>
    </lineage>
</organism>
<dbReference type="FunFam" id="3.40.190.10:FF:000101">
    <property type="entry name" value="Porphobilinogen deaminase, chloroplastic"/>
    <property type="match status" value="1"/>
</dbReference>
<dbReference type="EMBL" id="JANCYU010000013">
    <property type="protein sequence ID" value="KAK4523331.1"/>
    <property type="molecule type" value="Genomic_DNA"/>
</dbReference>
<evidence type="ECO:0000256" key="4">
    <source>
        <dbReference type="ARBA" id="ARBA00005638"/>
    </source>
</evidence>
<dbReference type="GO" id="GO:0006783">
    <property type="term" value="P:heme biosynthetic process"/>
    <property type="evidence" value="ECO:0007669"/>
    <property type="project" value="TreeGrafter"/>
</dbReference>
<dbReference type="InterPro" id="IPR022419">
    <property type="entry name" value="Porphobilin_deaminase_cofac_BS"/>
</dbReference>
<dbReference type="EC" id="2.5.1.61" evidence="5"/>
<dbReference type="GO" id="GO:0005737">
    <property type="term" value="C:cytoplasm"/>
    <property type="evidence" value="ECO:0007669"/>
    <property type="project" value="TreeGrafter"/>
</dbReference>
<dbReference type="InterPro" id="IPR022418">
    <property type="entry name" value="Porphobilinogen_deaminase_C"/>
</dbReference>
<dbReference type="Proteomes" id="UP001300502">
    <property type="component" value="Unassembled WGS sequence"/>
</dbReference>
<dbReference type="InterPro" id="IPR022417">
    <property type="entry name" value="Porphobilin_deaminase_N"/>
</dbReference>
<comment type="function">
    <text evidence="2">Tetrapolymerization of the monopyrrole PBG into the hydroxymethylbilane pre-uroporphyrinogen in several discrete steps.</text>
</comment>
<evidence type="ECO:0000313" key="12">
    <source>
        <dbReference type="Proteomes" id="UP001300502"/>
    </source>
</evidence>
<comment type="cofactor">
    <cofactor evidence="1">
        <name>dipyrromethane</name>
        <dbReference type="ChEBI" id="CHEBI:60342"/>
    </cofactor>
</comment>
<keyword evidence="7" id="KW-0627">Porphyrin biosynthesis</keyword>
<feature type="domain" description="Porphobilinogen deaminase C-terminal" evidence="10">
    <location>
        <begin position="296"/>
        <end position="366"/>
    </location>
</feature>
<feature type="domain" description="Porphobilinogen deaminase N-terminal" evidence="9">
    <location>
        <begin position="72"/>
        <end position="281"/>
    </location>
</feature>
<dbReference type="Gene3D" id="3.40.190.10">
    <property type="entry name" value="Periplasmic binding protein-like II"/>
    <property type="match status" value="2"/>
</dbReference>
<dbReference type="PROSITE" id="PS00533">
    <property type="entry name" value="PORPHOBILINOGEN_DEAM"/>
    <property type="match status" value="1"/>
</dbReference>
<dbReference type="PANTHER" id="PTHR11557:SF0">
    <property type="entry name" value="PORPHOBILINOGEN DEAMINASE"/>
    <property type="match status" value="1"/>
</dbReference>
<comment type="caution">
    <text evidence="11">The sequence shown here is derived from an EMBL/GenBank/DDBJ whole genome shotgun (WGS) entry which is preliminary data.</text>
</comment>
<dbReference type="GO" id="GO:0004418">
    <property type="term" value="F:hydroxymethylbilane synthase activity"/>
    <property type="evidence" value="ECO:0007669"/>
    <property type="project" value="UniProtKB-EC"/>
</dbReference>
<proteinExistence type="inferred from homology"/>
<dbReference type="InterPro" id="IPR000860">
    <property type="entry name" value="HemC"/>
</dbReference>
<evidence type="ECO:0000313" key="11">
    <source>
        <dbReference type="EMBL" id="KAK4523331.1"/>
    </source>
</evidence>
<reference evidence="11 12" key="1">
    <citation type="submission" date="2022-07" db="EMBL/GenBank/DDBJ databases">
        <title>Genome-wide signatures of adaptation to extreme environments.</title>
        <authorList>
            <person name="Cho C.H."/>
            <person name="Yoon H.S."/>
        </authorList>
    </citation>
    <scope>NUCLEOTIDE SEQUENCE [LARGE SCALE GENOMIC DNA]</scope>
    <source>
        <strain evidence="11 12">108.79 E11</strain>
    </source>
</reference>
<dbReference type="PRINTS" id="PR00151">
    <property type="entry name" value="PORPHBDMNASE"/>
</dbReference>
<evidence type="ECO:0000256" key="8">
    <source>
        <dbReference type="ARBA" id="ARBA00033064"/>
    </source>
</evidence>
<dbReference type="AlphaFoldDB" id="A0AAV9I432"/>
<gene>
    <name evidence="11" type="ORF">GAYE_PCTG50G1225</name>
</gene>
<evidence type="ECO:0000256" key="6">
    <source>
        <dbReference type="ARBA" id="ARBA00022679"/>
    </source>
</evidence>
<dbReference type="HAMAP" id="MF_00260">
    <property type="entry name" value="Porphobil_deam"/>
    <property type="match status" value="1"/>
</dbReference>
<dbReference type="Gene3D" id="3.30.160.40">
    <property type="entry name" value="Porphobilinogen deaminase, C-terminal domain"/>
    <property type="match status" value="1"/>
</dbReference>
<dbReference type="NCBIfam" id="TIGR00212">
    <property type="entry name" value="hemC"/>
    <property type="match status" value="1"/>
</dbReference>
<keyword evidence="6" id="KW-0808">Transferase</keyword>
<comment type="pathway">
    <text evidence="3">Porphyrin-containing compound metabolism; protoporphyrin-IX biosynthesis; coproporphyrinogen-III from 5-aminolevulinate: step 2/4.</text>
</comment>
<evidence type="ECO:0000259" key="9">
    <source>
        <dbReference type="Pfam" id="PF01379"/>
    </source>
</evidence>